<dbReference type="EMBL" id="CP021425">
    <property type="protein sequence ID" value="ARU58178.1"/>
    <property type="molecule type" value="Genomic_DNA"/>
</dbReference>
<evidence type="ECO:0000313" key="2">
    <source>
        <dbReference type="Proteomes" id="UP000196027"/>
    </source>
</evidence>
<organism evidence="1 2">
    <name type="scientific">Oleiphilus messinensis</name>
    <dbReference type="NCBI Taxonomy" id="141451"/>
    <lineage>
        <taxon>Bacteria</taxon>
        <taxon>Pseudomonadati</taxon>
        <taxon>Pseudomonadota</taxon>
        <taxon>Gammaproteobacteria</taxon>
        <taxon>Oceanospirillales</taxon>
        <taxon>Oleiphilaceae</taxon>
        <taxon>Oleiphilus</taxon>
    </lineage>
</organism>
<keyword evidence="2" id="KW-1185">Reference proteome</keyword>
<accession>A0A1Y0ICB9</accession>
<protein>
    <submittedName>
        <fullName evidence="1">Uncharacterized protein</fullName>
    </submittedName>
</protein>
<dbReference type="AlphaFoldDB" id="A0A1Y0ICB9"/>
<sequence length="253" mass="28939">MYHFGDNRIGVGMTNNKSWFERNKKKSIRTLVDKSFILDTAAVLMKSGYLQRIALPPKLFLDGLQVRIDINEVLTEEAFYNIFLPLMNDQGNQEDAIEAFTHNPLFRKFMSELLYNNIKGFLLDKNFLKQVPIAGRVLKAGQTIGKKAGERFSGLSSNIELRIKSFIEQNIGTVTNFTVNYARKATTPDTIENILEFVWDHLQHQRIAVRLNLNNTAELDIEAVILHLLDALIEGVLEKYGDKKLGDFPIFFN</sequence>
<proteinExistence type="predicted"/>
<name>A0A1Y0ICB9_9GAMM</name>
<reference evidence="1 2" key="1">
    <citation type="submission" date="2017-05" db="EMBL/GenBank/DDBJ databases">
        <title>Genomic insights into alkan degradation activity of Oleiphilus messinensis.</title>
        <authorList>
            <person name="Kozyavkin S.A."/>
            <person name="Slesarev A.I."/>
            <person name="Golyshin P.N."/>
            <person name="Korzhenkov A."/>
            <person name="Golyshina O.N."/>
            <person name="Toshchakov S.V."/>
        </authorList>
    </citation>
    <scope>NUCLEOTIDE SEQUENCE [LARGE SCALE GENOMIC DNA]</scope>
    <source>
        <strain evidence="1 2">ME102</strain>
    </source>
</reference>
<gene>
    <name evidence="1" type="ORF">OLMES_4162</name>
</gene>
<evidence type="ECO:0000313" key="1">
    <source>
        <dbReference type="EMBL" id="ARU58178.1"/>
    </source>
</evidence>
<dbReference type="Proteomes" id="UP000196027">
    <property type="component" value="Chromosome"/>
</dbReference>
<dbReference type="KEGG" id="ome:OLMES_4162"/>